<proteinExistence type="predicted"/>
<feature type="chain" id="PRO_5021285015" evidence="2">
    <location>
        <begin position="26"/>
        <end position="99"/>
    </location>
</feature>
<dbReference type="EMBL" id="RCZI01000005">
    <property type="protein sequence ID" value="TPG25475.1"/>
    <property type="molecule type" value="Genomic_DNA"/>
</dbReference>
<evidence type="ECO:0000256" key="1">
    <source>
        <dbReference type="SAM" id="MobiDB-lite"/>
    </source>
</evidence>
<reference evidence="3 4" key="1">
    <citation type="journal article" date="2019" name="Environ. Microbiol.">
        <title>Species interactions and distinct microbial communities in high Arctic permafrost affected cryosols are associated with the CH4 and CO2 gas fluxes.</title>
        <authorList>
            <person name="Altshuler I."/>
            <person name="Hamel J."/>
            <person name="Turney S."/>
            <person name="Magnuson E."/>
            <person name="Levesque R."/>
            <person name="Greer C."/>
            <person name="Whyte L.G."/>
        </authorList>
    </citation>
    <scope>NUCLEOTIDE SEQUENCE [LARGE SCALE GENOMIC DNA]</scope>
    <source>
        <strain evidence="3 4">S06.C</strain>
    </source>
</reference>
<dbReference type="RefSeq" id="WP_140843747.1">
    <property type="nucleotide sequence ID" value="NZ_RCZI01000005.1"/>
</dbReference>
<organism evidence="3 4">
    <name type="scientific">Variovorax guangxiensis</name>
    <dbReference type="NCBI Taxonomy" id="1775474"/>
    <lineage>
        <taxon>Bacteria</taxon>
        <taxon>Pseudomonadati</taxon>
        <taxon>Pseudomonadota</taxon>
        <taxon>Betaproteobacteria</taxon>
        <taxon>Burkholderiales</taxon>
        <taxon>Comamonadaceae</taxon>
        <taxon>Variovorax</taxon>
    </lineage>
</organism>
<feature type="compositionally biased region" description="Basic and acidic residues" evidence="1">
    <location>
        <begin position="54"/>
        <end position="93"/>
    </location>
</feature>
<evidence type="ECO:0000313" key="4">
    <source>
        <dbReference type="Proteomes" id="UP000319212"/>
    </source>
</evidence>
<dbReference type="Proteomes" id="UP000319212">
    <property type="component" value="Unassembled WGS sequence"/>
</dbReference>
<name>A0A502DIX6_9BURK</name>
<feature type="signal peptide" evidence="2">
    <location>
        <begin position="1"/>
        <end position="25"/>
    </location>
</feature>
<sequence length="99" mass="11746">MKKMSLAIGTAALLALAALSAPAQAQHYDHRPDYRPRVVVVPAPPPPRYVVRPGYDHRYDHRHDHRRYDRRDHRRGMRDNDRDGVPNRYDRRPNNPYRN</sequence>
<evidence type="ECO:0000313" key="3">
    <source>
        <dbReference type="EMBL" id="TPG25475.1"/>
    </source>
</evidence>
<comment type="caution">
    <text evidence="3">The sequence shown here is derived from an EMBL/GenBank/DDBJ whole genome shotgun (WGS) entry which is preliminary data.</text>
</comment>
<gene>
    <name evidence="3" type="ORF">EAH82_16950</name>
</gene>
<dbReference type="AlphaFoldDB" id="A0A502DIX6"/>
<feature type="region of interest" description="Disordered" evidence="1">
    <location>
        <begin position="28"/>
        <end position="99"/>
    </location>
</feature>
<evidence type="ECO:0000256" key="2">
    <source>
        <dbReference type="SAM" id="SignalP"/>
    </source>
</evidence>
<keyword evidence="2" id="KW-0732">Signal</keyword>
<protein>
    <submittedName>
        <fullName evidence="3">Uncharacterized protein</fullName>
    </submittedName>
</protein>
<accession>A0A502DIX6</accession>